<sequence>MPQTNVTYNHTLLDGEVPYYSTDCFINIKRTDIPNDHTKCSLKVAVSPNISDSKDNNTQINAEKTVPVNMSDTLCQYGLTQKEILLSTNKVLTTTNTNNITTRDVPPSKIHDDHSIHYTTIIALSIVSSFLTLYLFIHCFKRNLQAQVNLKHKLISSKHTIQTGNEIEILNNISILNVGV</sequence>
<keyword evidence="1" id="KW-1133">Transmembrane helix</keyword>
<dbReference type="KEGG" id="bgt:106079936"/>
<feature type="transmembrane region" description="Helical" evidence="1">
    <location>
        <begin position="116"/>
        <end position="137"/>
    </location>
</feature>
<dbReference type="VEuPathDB" id="VectorBase:BGLB031721"/>
<organism evidence="2 3">
    <name type="scientific">Biomphalaria glabrata</name>
    <name type="common">Bloodfluke planorb</name>
    <name type="synonym">Freshwater snail</name>
    <dbReference type="NCBI Taxonomy" id="6526"/>
    <lineage>
        <taxon>Eukaryota</taxon>
        <taxon>Metazoa</taxon>
        <taxon>Spiralia</taxon>
        <taxon>Lophotrochozoa</taxon>
        <taxon>Mollusca</taxon>
        <taxon>Gastropoda</taxon>
        <taxon>Heterobranchia</taxon>
        <taxon>Euthyneura</taxon>
        <taxon>Panpulmonata</taxon>
        <taxon>Hygrophila</taxon>
        <taxon>Lymnaeoidea</taxon>
        <taxon>Planorbidae</taxon>
        <taxon>Biomphalaria</taxon>
    </lineage>
</organism>
<evidence type="ECO:0000313" key="3">
    <source>
        <dbReference type="Proteomes" id="UP000076420"/>
    </source>
</evidence>
<evidence type="ECO:0000256" key="1">
    <source>
        <dbReference type="SAM" id="Phobius"/>
    </source>
</evidence>
<dbReference type="AlphaFoldDB" id="A0A2C9LIZ9"/>
<keyword evidence="1" id="KW-0812">Transmembrane</keyword>
<reference evidence="2" key="1">
    <citation type="submission" date="2020-05" db="UniProtKB">
        <authorList>
            <consortium name="EnsemblMetazoa"/>
        </authorList>
    </citation>
    <scope>IDENTIFICATION</scope>
    <source>
        <strain evidence="2">BB02</strain>
    </source>
</reference>
<dbReference type="EnsemblMetazoa" id="BGLB031721-RB">
    <property type="protein sequence ID" value="BGLB031721-PB"/>
    <property type="gene ID" value="BGLB031721"/>
</dbReference>
<proteinExistence type="predicted"/>
<evidence type="ECO:0000313" key="2">
    <source>
        <dbReference type="EnsemblMetazoa" id="BGLB031721-PB"/>
    </source>
</evidence>
<gene>
    <name evidence="2" type="primary">106079936</name>
</gene>
<keyword evidence="1" id="KW-0472">Membrane</keyword>
<dbReference type="VEuPathDB" id="VectorBase:BGLAX_048364"/>
<name>A0A2C9LIZ9_BIOGL</name>
<accession>A0A2C9LIZ9</accession>
<protein>
    <submittedName>
        <fullName evidence="2">Uncharacterized protein</fullName>
    </submittedName>
</protein>
<dbReference type="OrthoDB" id="10325525at2759"/>
<dbReference type="Proteomes" id="UP000076420">
    <property type="component" value="Unassembled WGS sequence"/>
</dbReference>